<protein>
    <submittedName>
        <fullName evidence="2">Uncharacterized protein</fullName>
    </submittedName>
</protein>
<feature type="non-terminal residue" evidence="2">
    <location>
        <position position="1"/>
    </location>
</feature>
<name>A0AAV0N5K5_9ROSI</name>
<feature type="compositionally biased region" description="Low complexity" evidence="1">
    <location>
        <begin position="22"/>
        <end position="37"/>
    </location>
</feature>
<evidence type="ECO:0000256" key="1">
    <source>
        <dbReference type="SAM" id="MobiDB-lite"/>
    </source>
</evidence>
<dbReference type="EMBL" id="CAMGYJ010000008">
    <property type="protein sequence ID" value="CAI0453869.1"/>
    <property type="molecule type" value="Genomic_DNA"/>
</dbReference>
<gene>
    <name evidence="2" type="ORF">LITE_LOCUS31759</name>
</gene>
<evidence type="ECO:0000313" key="3">
    <source>
        <dbReference type="Proteomes" id="UP001154282"/>
    </source>
</evidence>
<keyword evidence="3" id="KW-1185">Reference proteome</keyword>
<dbReference type="AlphaFoldDB" id="A0AAV0N5K5"/>
<proteinExistence type="predicted"/>
<sequence length="82" mass="9003">QAKEEAKRAKQLERAEKNRLAAIQKQQQRAAKAAAKAPLSQPNTVQLMPDGTTRRPRIEASQQPTQGCGGSQNVSQVTQEHE</sequence>
<accession>A0AAV0N5K5</accession>
<evidence type="ECO:0000313" key="2">
    <source>
        <dbReference type="EMBL" id="CAI0453869.1"/>
    </source>
</evidence>
<comment type="caution">
    <text evidence="2">The sequence shown here is derived from an EMBL/GenBank/DDBJ whole genome shotgun (WGS) entry which is preliminary data.</text>
</comment>
<dbReference type="Proteomes" id="UP001154282">
    <property type="component" value="Unassembled WGS sequence"/>
</dbReference>
<feature type="compositionally biased region" description="Polar residues" evidence="1">
    <location>
        <begin position="60"/>
        <end position="82"/>
    </location>
</feature>
<organism evidence="2 3">
    <name type="scientific">Linum tenue</name>
    <dbReference type="NCBI Taxonomy" id="586396"/>
    <lineage>
        <taxon>Eukaryota</taxon>
        <taxon>Viridiplantae</taxon>
        <taxon>Streptophyta</taxon>
        <taxon>Embryophyta</taxon>
        <taxon>Tracheophyta</taxon>
        <taxon>Spermatophyta</taxon>
        <taxon>Magnoliopsida</taxon>
        <taxon>eudicotyledons</taxon>
        <taxon>Gunneridae</taxon>
        <taxon>Pentapetalae</taxon>
        <taxon>rosids</taxon>
        <taxon>fabids</taxon>
        <taxon>Malpighiales</taxon>
        <taxon>Linaceae</taxon>
        <taxon>Linum</taxon>
    </lineage>
</organism>
<feature type="region of interest" description="Disordered" evidence="1">
    <location>
        <begin position="22"/>
        <end position="82"/>
    </location>
</feature>
<reference evidence="2" key="1">
    <citation type="submission" date="2022-08" db="EMBL/GenBank/DDBJ databases">
        <authorList>
            <person name="Gutierrez-Valencia J."/>
        </authorList>
    </citation>
    <scope>NUCLEOTIDE SEQUENCE</scope>
</reference>